<evidence type="ECO:0000256" key="6">
    <source>
        <dbReference type="ARBA" id="ARBA00022918"/>
    </source>
</evidence>
<protein>
    <submittedName>
        <fullName evidence="8">Ty3/gypsy retrotransposon protein</fullName>
    </submittedName>
</protein>
<dbReference type="FunFam" id="3.10.20.370:FF:000001">
    <property type="entry name" value="Retrovirus-related Pol polyprotein from transposon 17.6-like protein"/>
    <property type="match status" value="1"/>
</dbReference>
<name>A0AAD7PNV9_QUISA</name>
<proteinExistence type="predicted"/>
<keyword evidence="2" id="KW-0548">Nucleotidyltransferase</keyword>
<dbReference type="Pfam" id="PF17917">
    <property type="entry name" value="RT_RNaseH"/>
    <property type="match status" value="1"/>
</dbReference>
<keyword evidence="9" id="KW-1185">Reference proteome</keyword>
<keyword evidence="6" id="KW-0695">RNA-directed DNA polymerase</keyword>
<gene>
    <name evidence="8" type="ORF">O6P43_016848</name>
</gene>
<evidence type="ECO:0000256" key="4">
    <source>
        <dbReference type="ARBA" id="ARBA00022759"/>
    </source>
</evidence>
<dbReference type="InterPro" id="IPR043502">
    <property type="entry name" value="DNA/RNA_pol_sf"/>
</dbReference>
<dbReference type="AlphaFoldDB" id="A0AAD7PNV9"/>
<evidence type="ECO:0000256" key="1">
    <source>
        <dbReference type="ARBA" id="ARBA00022679"/>
    </source>
</evidence>
<dbReference type="GO" id="GO:0004519">
    <property type="term" value="F:endonuclease activity"/>
    <property type="evidence" value="ECO:0007669"/>
    <property type="project" value="UniProtKB-KW"/>
</dbReference>
<evidence type="ECO:0000256" key="2">
    <source>
        <dbReference type="ARBA" id="ARBA00022695"/>
    </source>
</evidence>
<evidence type="ECO:0000313" key="9">
    <source>
        <dbReference type="Proteomes" id="UP001163823"/>
    </source>
</evidence>
<organism evidence="8 9">
    <name type="scientific">Quillaja saponaria</name>
    <name type="common">Soap bark tree</name>
    <dbReference type="NCBI Taxonomy" id="32244"/>
    <lineage>
        <taxon>Eukaryota</taxon>
        <taxon>Viridiplantae</taxon>
        <taxon>Streptophyta</taxon>
        <taxon>Embryophyta</taxon>
        <taxon>Tracheophyta</taxon>
        <taxon>Spermatophyta</taxon>
        <taxon>Magnoliopsida</taxon>
        <taxon>eudicotyledons</taxon>
        <taxon>Gunneridae</taxon>
        <taxon>Pentapetalae</taxon>
        <taxon>rosids</taxon>
        <taxon>fabids</taxon>
        <taxon>Fabales</taxon>
        <taxon>Quillajaceae</taxon>
        <taxon>Quillaja</taxon>
    </lineage>
</organism>
<keyword evidence="4" id="KW-0255">Endonuclease</keyword>
<evidence type="ECO:0000256" key="3">
    <source>
        <dbReference type="ARBA" id="ARBA00022722"/>
    </source>
</evidence>
<evidence type="ECO:0000313" key="8">
    <source>
        <dbReference type="EMBL" id="KAJ7961515.1"/>
    </source>
</evidence>
<dbReference type="KEGG" id="qsa:O6P43_016848"/>
<evidence type="ECO:0000256" key="5">
    <source>
        <dbReference type="ARBA" id="ARBA00022801"/>
    </source>
</evidence>
<keyword evidence="3" id="KW-0540">Nuclease</keyword>
<feature type="domain" description="Reverse transcriptase RNase H-like" evidence="7">
    <location>
        <begin position="11"/>
        <end position="110"/>
    </location>
</feature>
<keyword evidence="5" id="KW-0378">Hydrolase</keyword>
<accession>A0AAD7PNV9</accession>
<dbReference type="InterPro" id="IPR041373">
    <property type="entry name" value="RT_RNaseH"/>
</dbReference>
<dbReference type="Proteomes" id="UP001163823">
    <property type="component" value="Chromosome 7"/>
</dbReference>
<dbReference type="Gene3D" id="3.10.20.370">
    <property type="match status" value="1"/>
</dbReference>
<dbReference type="PANTHER" id="PTHR34072">
    <property type="entry name" value="ENZYMATIC POLYPROTEIN-RELATED"/>
    <property type="match status" value="1"/>
</dbReference>
<dbReference type="PANTHER" id="PTHR34072:SF55">
    <property type="entry name" value="DNA_RNA POLYMERASES SUPERFAMILY PROTEIN"/>
    <property type="match status" value="1"/>
</dbReference>
<dbReference type="EMBL" id="JARAOO010000007">
    <property type="protein sequence ID" value="KAJ7961515.1"/>
    <property type="molecule type" value="Genomic_DNA"/>
</dbReference>
<keyword evidence="1" id="KW-0808">Transferase</keyword>
<sequence length="142" mass="16003">MCNAPVLAMSDFIQTFHVETDASDTGIGAVLGQNGRPIAFIIKALSPKQQTLSAYEKEMLAITFAVRKWALYLVGRHFIIKIDHQSLKYLLENKIATLAQQDWLTKMMGFDYEVRYRKGITNKAADALSRKPHDIDTGVTKQ</sequence>
<comment type="caution">
    <text evidence="8">The sequence shown here is derived from an EMBL/GenBank/DDBJ whole genome shotgun (WGS) entry which is preliminary data.</text>
</comment>
<dbReference type="CDD" id="cd09274">
    <property type="entry name" value="RNase_HI_RT_Ty3"/>
    <property type="match status" value="1"/>
</dbReference>
<dbReference type="GO" id="GO:0003964">
    <property type="term" value="F:RNA-directed DNA polymerase activity"/>
    <property type="evidence" value="ECO:0007669"/>
    <property type="project" value="UniProtKB-KW"/>
</dbReference>
<evidence type="ECO:0000259" key="7">
    <source>
        <dbReference type="Pfam" id="PF17917"/>
    </source>
</evidence>
<dbReference type="GO" id="GO:0016787">
    <property type="term" value="F:hydrolase activity"/>
    <property type="evidence" value="ECO:0007669"/>
    <property type="project" value="UniProtKB-KW"/>
</dbReference>
<reference evidence="8" key="1">
    <citation type="journal article" date="2023" name="Science">
        <title>Elucidation of the pathway for biosynthesis of saponin adjuvants from the soapbark tree.</title>
        <authorList>
            <person name="Reed J."/>
            <person name="Orme A."/>
            <person name="El-Demerdash A."/>
            <person name="Owen C."/>
            <person name="Martin L.B.B."/>
            <person name="Misra R.C."/>
            <person name="Kikuchi S."/>
            <person name="Rejzek M."/>
            <person name="Martin A.C."/>
            <person name="Harkess A."/>
            <person name="Leebens-Mack J."/>
            <person name="Louveau T."/>
            <person name="Stephenson M.J."/>
            <person name="Osbourn A."/>
        </authorList>
    </citation>
    <scope>NUCLEOTIDE SEQUENCE</scope>
    <source>
        <strain evidence="8">S10</strain>
    </source>
</reference>
<dbReference type="SUPFAM" id="SSF56672">
    <property type="entry name" value="DNA/RNA polymerases"/>
    <property type="match status" value="1"/>
</dbReference>